<dbReference type="Proteomes" id="UP000324748">
    <property type="component" value="Unassembled WGS sequence"/>
</dbReference>
<accession>A0A5B0MJK0</accession>
<protein>
    <submittedName>
        <fullName evidence="2">Uncharacterized protein</fullName>
    </submittedName>
</protein>
<keyword evidence="3" id="KW-1185">Reference proteome</keyword>
<evidence type="ECO:0000313" key="2">
    <source>
        <dbReference type="EMBL" id="KAA1077357.1"/>
    </source>
</evidence>
<evidence type="ECO:0000256" key="1">
    <source>
        <dbReference type="SAM" id="MobiDB-lite"/>
    </source>
</evidence>
<dbReference type="AlphaFoldDB" id="A0A5B0MJK0"/>
<comment type="caution">
    <text evidence="2">The sequence shown here is derived from an EMBL/GenBank/DDBJ whole genome shotgun (WGS) entry which is preliminary data.</text>
</comment>
<dbReference type="EMBL" id="VSWC01000144">
    <property type="protein sequence ID" value="KAA1077357.1"/>
    <property type="molecule type" value="Genomic_DNA"/>
</dbReference>
<gene>
    <name evidence="2" type="ORF">PGT21_004447</name>
</gene>
<feature type="compositionally biased region" description="Basic and acidic residues" evidence="1">
    <location>
        <begin position="36"/>
        <end position="46"/>
    </location>
</feature>
<reference evidence="2 3" key="1">
    <citation type="submission" date="2019-05" db="EMBL/GenBank/DDBJ databases">
        <title>Emergence of the Ug99 lineage of the wheat stem rust pathogen through somatic hybridization.</title>
        <authorList>
            <person name="Li F."/>
            <person name="Upadhyaya N.M."/>
            <person name="Sperschneider J."/>
            <person name="Matny O."/>
            <person name="Nguyen-Phuc H."/>
            <person name="Mago R."/>
            <person name="Raley C."/>
            <person name="Miller M.E."/>
            <person name="Silverstein K.A.T."/>
            <person name="Henningsen E."/>
            <person name="Hirsch C.D."/>
            <person name="Visser B."/>
            <person name="Pretorius Z.A."/>
            <person name="Steffenson B.J."/>
            <person name="Schwessinger B."/>
            <person name="Dodds P.N."/>
            <person name="Figueroa M."/>
        </authorList>
    </citation>
    <scope>NUCLEOTIDE SEQUENCE [LARGE SCALE GENOMIC DNA]</scope>
    <source>
        <strain evidence="2">21-0</strain>
    </source>
</reference>
<feature type="region of interest" description="Disordered" evidence="1">
    <location>
        <begin position="29"/>
        <end position="50"/>
    </location>
</feature>
<proteinExistence type="predicted"/>
<name>A0A5B0MJK0_PUCGR</name>
<evidence type="ECO:0000313" key="3">
    <source>
        <dbReference type="Proteomes" id="UP000324748"/>
    </source>
</evidence>
<sequence length="83" mass="9037">MNVKQLAKVLSQTKYCSAAQMGQSALIMRKKTPPHPPERESIRNGDDSSPSCLHQLLNSIDACAFDLPKAIPTTMKPCQQPGS</sequence>
<organism evidence="2 3">
    <name type="scientific">Puccinia graminis f. sp. tritici</name>
    <dbReference type="NCBI Taxonomy" id="56615"/>
    <lineage>
        <taxon>Eukaryota</taxon>
        <taxon>Fungi</taxon>
        <taxon>Dikarya</taxon>
        <taxon>Basidiomycota</taxon>
        <taxon>Pucciniomycotina</taxon>
        <taxon>Pucciniomycetes</taxon>
        <taxon>Pucciniales</taxon>
        <taxon>Pucciniaceae</taxon>
        <taxon>Puccinia</taxon>
    </lineage>
</organism>